<name>A0A9P1BI94_9DINO</name>
<dbReference type="AlphaFoldDB" id="A0A9P1BI94"/>
<comment type="caution">
    <text evidence="3">The sequence shown here is derived from an EMBL/GenBank/DDBJ whole genome shotgun (WGS) entry which is preliminary data.</text>
</comment>
<dbReference type="Proteomes" id="UP001152797">
    <property type="component" value="Unassembled WGS sequence"/>
</dbReference>
<keyword evidence="2" id="KW-0812">Transmembrane</keyword>
<feature type="non-terminal residue" evidence="3">
    <location>
        <position position="628"/>
    </location>
</feature>
<feature type="compositionally biased region" description="Low complexity" evidence="1">
    <location>
        <begin position="399"/>
        <end position="414"/>
    </location>
</feature>
<accession>A0A9P1BI94</accession>
<keyword evidence="2" id="KW-1133">Transmembrane helix</keyword>
<evidence type="ECO:0000256" key="1">
    <source>
        <dbReference type="SAM" id="MobiDB-lite"/>
    </source>
</evidence>
<dbReference type="EMBL" id="CAMXCT030000105">
    <property type="protein sequence ID" value="CAL4761201.1"/>
    <property type="molecule type" value="Genomic_DNA"/>
</dbReference>
<feature type="non-terminal residue" evidence="3">
    <location>
        <position position="1"/>
    </location>
</feature>
<dbReference type="EMBL" id="CAMXCT020000105">
    <property type="protein sequence ID" value="CAL1127264.1"/>
    <property type="molecule type" value="Genomic_DNA"/>
</dbReference>
<feature type="transmembrane region" description="Helical" evidence="2">
    <location>
        <begin position="27"/>
        <end position="49"/>
    </location>
</feature>
<evidence type="ECO:0000313" key="3">
    <source>
        <dbReference type="EMBL" id="CAI3973889.1"/>
    </source>
</evidence>
<organism evidence="3">
    <name type="scientific">Cladocopium goreaui</name>
    <dbReference type="NCBI Taxonomy" id="2562237"/>
    <lineage>
        <taxon>Eukaryota</taxon>
        <taxon>Sar</taxon>
        <taxon>Alveolata</taxon>
        <taxon>Dinophyceae</taxon>
        <taxon>Suessiales</taxon>
        <taxon>Symbiodiniaceae</taxon>
        <taxon>Cladocopium</taxon>
    </lineage>
</organism>
<dbReference type="OrthoDB" id="10687155at2759"/>
<evidence type="ECO:0000256" key="2">
    <source>
        <dbReference type="SAM" id="Phobius"/>
    </source>
</evidence>
<evidence type="ECO:0000313" key="5">
    <source>
        <dbReference type="EMBL" id="CAL4761201.1"/>
    </source>
</evidence>
<sequence length="628" mass="70662">VGQALQKLQLLSSEEIRKRLQDKRQDFLKAVMTVWSATTEVYLLLSFLVQNCFVFGDIMQLPNFLTCAAANFVFKELRKPGVPLTPHCMQRFTLVMTGATLVFTVAGRRRVEAAVLYGQVGLPRELLPAGYIARIILCALSGNAEFATKVNVAMAPFFVLSHFLQADPDPSMFMLVNEIIAVSLMGMAVSIFDSKEYQIEVAALQLEEKAETVEQLRAAEISGYAVKRLLSVTCDAIVRLNDELRVAEPGRSLADLLMCGLGFKNNSLEGVSFLRYVAPNDHGRLRDFITESSKDDTTPRSLNLQLRDSNGIAFDCEIFHVCVPGLTSQREHLVGITQACADRPVENRDVDEFKAAWLREDFNEAMDTINELPCSQQPDMRHILGYTLKQGKPASLQDSAETASESNSSGSASTKRQYVRLRSLDRVNCVVRLQPEVDRLKAFKDVQGPKFYFDWLRIVQLHLNAAKGKLAKQVPLSEIRMFSPSATAASLLVGDSRVVGVEDSHQRWMTAAVWFCSQDLHFLQQFGVQDRYASEYRDAPSTRSLSQMQELDHGQLVALQRESSLLSKLSIFHLAIDCMEWSNSLQEQPSLITEALIFWWLLVTRDLLWLLGRVTLRSQDHRTNPEEK</sequence>
<gene>
    <name evidence="3" type="ORF">C1SCF055_LOCUS2336</name>
</gene>
<proteinExistence type="predicted"/>
<feature type="region of interest" description="Disordered" evidence="1">
    <location>
        <begin position="395"/>
        <end position="414"/>
    </location>
</feature>
<evidence type="ECO:0000313" key="6">
    <source>
        <dbReference type="Proteomes" id="UP001152797"/>
    </source>
</evidence>
<reference evidence="3" key="1">
    <citation type="submission" date="2022-10" db="EMBL/GenBank/DDBJ databases">
        <authorList>
            <person name="Chen Y."/>
            <person name="Dougan E. K."/>
            <person name="Chan C."/>
            <person name="Rhodes N."/>
            <person name="Thang M."/>
        </authorList>
    </citation>
    <scope>NUCLEOTIDE SEQUENCE</scope>
</reference>
<protein>
    <submittedName>
        <fullName evidence="5">PAS domain-containing protein</fullName>
    </submittedName>
</protein>
<keyword evidence="6" id="KW-1185">Reference proteome</keyword>
<keyword evidence="2" id="KW-0472">Membrane</keyword>
<dbReference type="EMBL" id="CAMXCT010000105">
    <property type="protein sequence ID" value="CAI3973889.1"/>
    <property type="molecule type" value="Genomic_DNA"/>
</dbReference>
<reference evidence="4" key="2">
    <citation type="submission" date="2024-04" db="EMBL/GenBank/DDBJ databases">
        <authorList>
            <person name="Chen Y."/>
            <person name="Shah S."/>
            <person name="Dougan E. K."/>
            <person name="Thang M."/>
            <person name="Chan C."/>
        </authorList>
    </citation>
    <scope>NUCLEOTIDE SEQUENCE [LARGE SCALE GENOMIC DNA]</scope>
</reference>
<evidence type="ECO:0000313" key="4">
    <source>
        <dbReference type="EMBL" id="CAL1127264.1"/>
    </source>
</evidence>